<evidence type="ECO:0000259" key="1">
    <source>
        <dbReference type="PROSITE" id="PS50090"/>
    </source>
</evidence>
<accession>A0A9P6RLT7</accession>
<dbReference type="InterPro" id="IPR001005">
    <property type="entry name" value="SANT/Myb"/>
</dbReference>
<organism evidence="2 3">
    <name type="scientific">Dissophora globulifera</name>
    <dbReference type="NCBI Taxonomy" id="979702"/>
    <lineage>
        <taxon>Eukaryota</taxon>
        <taxon>Fungi</taxon>
        <taxon>Fungi incertae sedis</taxon>
        <taxon>Mucoromycota</taxon>
        <taxon>Mortierellomycotina</taxon>
        <taxon>Mortierellomycetes</taxon>
        <taxon>Mortierellales</taxon>
        <taxon>Mortierellaceae</taxon>
        <taxon>Dissophora</taxon>
    </lineage>
</organism>
<dbReference type="InterPro" id="IPR009057">
    <property type="entry name" value="Homeodomain-like_sf"/>
</dbReference>
<sequence>MKQSRVCWSQEQIERLTSILQRMRGDSEETLIQWDVVAIEMRGEFSKQQCKSRWNRMQRQGEGAVKSTGRWSEGEIDNLIRGVADLGDRWTEIHRQWLPGRTPTFIQAKWTALASKLRREMVIRRWTWKQACLETFGKEIDVRLGKLPSNWVDPHDIVSRPKRIDKAI</sequence>
<dbReference type="AlphaFoldDB" id="A0A9P6RLT7"/>
<reference evidence="2" key="1">
    <citation type="journal article" date="2020" name="Fungal Divers.">
        <title>Resolving the Mortierellaceae phylogeny through synthesis of multi-gene phylogenetics and phylogenomics.</title>
        <authorList>
            <person name="Vandepol N."/>
            <person name="Liber J."/>
            <person name="Desiro A."/>
            <person name="Na H."/>
            <person name="Kennedy M."/>
            <person name="Barry K."/>
            <person name="Grigoriev I.V."/>
            <person name="Miller A.N."/>
            <person name="O'Donnell K."/>
            <person name="Stajich J.E."/>
            <person name="Bonito G."/>
        </authorList>
    </citation>
    <scope>NUCLEOTIDE SEQUENCE</scope>
    <source>
        <strain evidence="2">REB-010B</strain>
    </source>
</reference>
<dbReference type="OrthoDB" id="2350934at2759"/>
<name>A0A9P6RLT7_9FUNG</name>
<proteinExistence type="predicted"/>
<dbReference type="EMBL" id="JAAAIP010000227">
    <property type="protein sequence ID" value="KAG0321920.1"/>
    <property type="molecule type" value="Genomic_DNA"/>
</dbReference>
<evidence type="ECO:0000313" key="3">
    <source>
        <dbReference type="Proteomes" id="UP000738325"/>
    </source>
</evidence>
<feature type="domain" description="Myb-like" evidence="1">
    <location>
        <begin position="1"/>
        <end position="58"/>
    </location>
</feature>
<dbReference type="Pfam" id="PF00249">
    <property type="entry name" value="Myb_DNA-binding"/>
    <property type="match status" value="1"/>
</dbReference>
<evidence type="ECO:0000313" key="2">
    <source>
        <dbReference type="EMBL" id="KAG0321920.1"/>
    </source>
</evidence>
<dbReference type="SMART" id="SM00717">
    <property type="entry name" value="SANT"/>
    <property type="match status" value="2"/>
</dbReference>
<dbReference type="Proteomes" id="UP000738325">
    <property type="component" value="Unassembled WGS sequence"/>
</dbReference>
<dbReference type="PROSITE" id="PS50090">
    <property type="entry name" value="MYB_LIKE"/>
    <property type="match status" value="2"/>
</dbReference>
<keyword evidence="3" id="KW-1185">Reference proteome</keyword>
<dbReference type="Gene3D" id="1.10.10.60">
    <property type="entry name" value="Homeodomain-like"/>
    <property type="match status" value="2"/>
</dbReference>
<protein>
    <recommendedName>
        <fullName evidence="1">Myb-like domain-containing protein</fullName>
    </recommendedName>
</protein>
<dbReference type="CDD" id="cd00167">
    <property type="entry name" value="SANT"/>
    <property type="match status" value="1"/>
</dbReference>
<dbReference type="SUPFAM" id="SSF46689">
    <property type="entry name" value="Homeodomain-like"/>
    <property type="match status" value="1"/>
</dbReference>
<feature type="domain" description="Myb-like" evidence="1">
    <location>
        <begin position="69"/>
        <end position="114"/>
    </location>
</feature>
<gene>
    <name evidence="2" type="ORF">BGZ99_003610</name>
</gene>
<comment type="caution">
    <text evidence="2">The sequence shown here is derived from an EMBL/GenBank/DDBJ whole genome shotgun (WGS) entry which is preliminary data.</text>
</comment>